<feature type="region of interest" description="Disordered" evidence="5">
    <location>
        <begin position="103"/>
        <end position="279"/>
    </location>
</feature>
<keyword evidence="3" id="KW-0862">Zinc</keyword>
<evidence type="ECO:0000256" key="3">
    <source>
        <dbReference type="ARBA" id="ARBA00022833"/>
    </source>
</evidence>
<reference evidence="7" key="1">
    <citation type="submission" date="2014-01" db="EMBL/GenBank/DDBJ databases">
        <title>The genome of the white-rot fungus Pycnoporus cinnabarinus: a basidiomycete model with a versatile arsenal for lignocellulosic biomass breakdown.</title>
        <authorList>
            <person name="Levasseur A."/>
            <person name="Lomascolo A."/>
            <person name="Ruiz-Duenas F.J."/>
            <person name="Uzan E."/>
            <person name="Piumi F."/>
            <person name="Kues U."/>
            <person name="Ram A.F.J."/>
            <person name="Murat C."/>
            <person name="Haon M."/>
            <person name="Benoit I."/>
            <person name="Arfi Y."/>
            <person name="Chevret D."/>
            <person name="Drula E."/>
            <person name="Kwon M.J."/>
            <person name="Gouret P."/>
            <person name="Lesage-Meessen L."/>
            <person name="Lombard V."/>
            <person name="Mariette J."/>
            <person name="Noirot C."/>
            <person name="Park J."/>
            <person name="Patyshakuliyeva A."/>
            <person name="Wieneger R.A.B."/>
            <person name="Wosten H.A.B."/>
            <person name="Martin F."/>
            <person name="Coutinho P.M."/>
            <person name="de Vries R."/>
            <person name="Martinez A.T."/>
            <person name="Klopp C."/>
            <person name="Pontarotti P."/>
            <person name="Henrissat B."/>
            <person name="Record E."/>
        </authorList>
    </citation>
    <scope>NUCLEOTIDE SEQUENCE [LARGE SCALE GENOMIC DNA]</scope>
    <source>
        <strain evidence="7">BRFM137</strain>
    </source>
</reference>
<evidence type="ECO:0000256" key="1">
    <source>
        <dbReference type="ARBA" id="ARBA00022723"/>
    </source>
</evidence>
<dbReference type="Pfam" id="PF13445">
    <property type="entry name" value="zf-RING_UBOX"/>
    <property type="match status" value="1"/>
</dbReference>
<name>A0A060T089_PYCCI</name>
<evidence type="ECO:0000256" key="2">
    <source>
        <dbReference type="ARBA" id="ARBA00022771"/>
    </source>
</evidence>
<keyword evidence="8" id="KW-1185">Reference proteome</keyword>
<dbReference type="EMBL" id="CCBP010000555">
    <property type="protein sequence ID" value="CDO77924.1"/>
    <property type="molecule type" value="Genomic_DNA"/>
</dbReference>
<dbReference type="GO" id="GO:0061630">
    <property type="term" value="F:ubiquitin protein ligase activity"/>
    <property type="evidence" value="ECO:0007669"/>
    <property type="project" value="InterPro"/>
</dbReference>
<evidence type="ECO:0000256" key="4">
    <source>
        <dbReference type="PROSITE-ProRule" id="PRU00175"/>
    </source>
</evidence>
<dbReference type="InterPro" id="IPR049627">
    <property type="entry name" value="SLX8"/>
</dbReference>
<feature type="compositionally biased region" description="Polar residues" evidence="5">
    <location>
        <begin position="167"/>
        <end position="180"/>
    </location>
</feature>
<feature type="compositionally biased region" description="Basic and acidic residues" evidence="5">
    <location>
        <begin position="183"/>
        <end position="201"/>
    </location>
</feature>
<evidence type="ECO:0000256" key="5">
    <source>
        <dbReference type="SAM" id="MobiDB-lite"/>
    </source>
</evidence>
<proteinExistence type="predicted"/>
<dbReference type="InterPro" id="IPR001841">
    <property type="entry name" value="Znf_RING"/>
</dbReference>
<dbReference type="GO" id="GO:0033768">
    <property type="term" value="C:SUMO-targeted ubiquitin ligase complex"/>
    <property type="evidence" value="ECO:0007669"/>
    <property type="project" value="TreeGrafter"/>
</dbReference>
<dbReference type="PANTHER" id="PTHR47094:SF1">
    <property type="entry name" value="RING-TYPE E3 UBIQUITIN TRANSFERASE"/>
    <property type="match status" value="1"/>
</dbReference>
<dbReference type="HOGENOM" id="CLU_692875_0_0_1"/>
<evidence type="ECO:0000313" key="7">
    <source>
        <dbReference type="EMBL" id="CDO77924.1"/>
    </source>
</evidence>
<dbReference type="GO" id="GO:0140082">
    <property type="term" value="F:SUMO-ubiquitin ligase activity"/>
    <property type="evidence" value="ECO:0007669"/>
    <property type="project" value="TreeGrafter"/>
</dbReference>
<dbReference type="PANTHER" id="PTHR47094">
    <property type="entry name" value="ELFLESS, ISOFORM B"/>
    <property type="match status" value="1"/>
</dbReference>
<dbReference type="OrthoDB" id="6333297at2759"/>
<dbReference type="STRING" id="5643.A0A060T089"/>
<feature type="compositionally biased region" description="Polar residues" evidence="5">
    <location>
        <begin position="207"/>
        <end position="219"/>
    </location>
</feature>
<feature type="region of interest" description="Disordered" evidence="5">
    <location>
        <begin position="292"/>
        <end position="315"/>
    </location>
</feature>
<dbReference type="GO" id="GO:0008270">
    <property type="term" value="F:zinc ion binding"/>
    <property type="evidence" value="ECO:0007669"/>
    <property type="project" value="UniProtKB-KW"/>
</dbReference>
<feature type="compositionally biased region" description="Basic and acidic residues" evidence="5">
    <location>
        <begin position="139"/>
        <end position="152"/>
    </location>
</feature>
<dbReference type="InterPro" id="IPR013083">
    <property type="entry name" value="Znf_RING/FYVE/PHD"/>
</dbReference>
<feature type="domain" description="RING-type" evidence="6">
    <location>
        <begin position="351"/>
        <end position="389"/>
    </location>
</feature>
<accession>A0A060T089</accession>
<comment type="caution">
    <text evidence="7">The sequence shown here is derived from an EMBL/GenBank/DDBJ whole genome shotgun (WGS) entry which is preliminary data.</text>
</comment>
<feature type="compositionally biased region" description="Basic and acidic residues" evidence="5">
    <location>
        <begin position="258"/>
        <end position="269"/>
    </location>
</feature>
<dbReference type="Proteomes" id="UP000029665">
    <property type="component" value="Unassembled WGS sequence"/>
</dbReference>
<dbReference type="InterPro" id="IPR027370">
    <property type="entry name" value="Znf-RING_euk"/>
</dbReference>
<evidence type="ECO:0000313" key="8">
    <source>
        <dbReference type="Proteomes" id="UP000029665"/>
    </source>
</evidence>
<dbReference type="GO" id="GO:0032183">
    <property type="term" value="F:SUMO binding"/>
    <property type="evidence" value="ECO:0007669"/>
    <property type="project" value="TreeGrafter"/>
</dbReference>
<dbReference type="Gene3D" id="3.30.40.10">
    <property type="entry name" value="Zinc/RING finger domain, C3HC4 (zinc finger)"/>
    <property type="match status" value="1"/>
</dbReference>
<dbReference type="SUPFAM" id="SSF57850">
    <property type="entry name" value="RING/U-box"/>
    <property type="match status" value="1"/>
</dbReference>
<keyword evidence="2 4" id="KW-0863">Zinc-finger</keyword>
<keyword evidence="1" id="KW-0479">Metal-binding</keyword>
<dbReference type="PROSITE" id="PS50089">
    <property type="entry name" value="ZF_RING_2"/>
    <property type="match status" value="1"/>
</dbReference>
<organism evidence="7 8">
    <name type="scientific">Pycnoporus cinnabarinus</name>
    <name type="common">Cinnabar-red polypore</name>
    <name type="synonym">Trametes cinnabarina</name>
    <dbReference type="NCBI Taxonomy" id="5643"/>
    <lineage>
        <taxon>Eukaryota</taxon>
        <taxon>Fungi</taxon>
        <taxon>Dikarya</taxon>
        <taxon>Basidiomycota</taxon>
        <taxon>Agaricomycotina</taxon>
        <taxon>Agaricomycetes</taxon>
        <taxon>Polyporales</taxon>
        <taxon>Polyporaceae</taxon>
        <taxon>Trametes</taxon>
    </lineage>
</organism>
<dbReference type="GO" id="GO:0006511">
    <property type="term" value="P:ubiquitin-dependent protein catabolic process"/>
    <property type="evidence" value="ECO:0007669"/>
    <property type="project" value="TreeGrafter"/>
</dbReference>
<sequence>MLSAHRPGRRRSQHLAQNPLSCKTCAEHLPLGTSLEDHWRLSEQHPFCDKCEKGFQDSRTFTQVGRGRSVSMSLRGLGADRRRSVVQHAMVCSLAVQIQAQDASNAEVPSGLSEEDDRSEGSDSPSVSEPRFGPSLLFSRREEAPRSYHDEDTPSVAHLGSPRDPQDSSLAKTQREQVYQQRCLERILDLPKRKPIERPQGQDEDTTGSQASHTPTNRSDPTDASLGDDLPSTYRASGSDDAVLEEENTHSHVQRLVLGERRERRKPAPEEDDSDRTVDAQNAFGPLQTVGGARVAQPQQAHSPKDGLPQRGVRPLPPRFRALARPAIPGPVRGQMAPPVRQTNNSTQLLCGACLRPCADPVLTRCGHIFGKGCILEKLRDELKCPTCRETYFTVLEP</sequence>
<dbReference type="AlphaFoldDB" id="A0A060T089"/>
<evidence type="ECO:0000259" key="6">
    <source>
        <dbReference type="PROSITE" id="PS50089"/>
    </source>
</evidence>
<protein>
    <recommendedName>
        <fullName evidence="6">RING-type domain-containing protein</fullName>
    </recommendedName>
</protein>
<gene>
    <name evidence="7" type="ORF">BN946_scf184679.g3</name>
</gene>